<feature type="non-terminal residue" evidence="2">
    <location>
        <position position="1"/>
    </location>
</feature>
<feature type="compositionally biased region" description="Acidic residues" evidence="1">
    <location>
        <begin position="276"/>
        <end position="286"/>
    </location>
</feature>
<gene>
    <name evidence="2" type="ORF">H1R20_g2193</name>
</gene>
<reference evidence="2" key="1">
    <citation type="submission" date="2022-06" db="EMBL/GenBank/DDBJ databases">
        <title>Genome Sequence of Candolleomyces eurysporus.</title>
        <authorList>
            <person name="Buettner E."/>
        </authorList>
    </citation>
    <scope>NUCLEOTIDE SEQUENCE</scope>
    <source>
        <strain evidence="2">VTCC 930004</strain>
    </source>
</reference>
<keyword evidence="3" id="KW-1185">Reference proteome</keyword>
<feature type="compositionally biased region" description="Basic and acidic residues" evidence="1">
    <location>
        <begin position="122"/>
        <end position="160"/>
    </location>
</feature>
<evidence type="ECO:0000313" key="2">
    <source>
        <dbReference type="EMBL" id="KAJ2934918.1"/>
    </source>
</evidence>
<feature type="region of interest" description="Disordered" evidence="1">
    <location>
        <begin position="115"/>
        <end position="325"/>
    </location>
</feature>
<evidence type="ECO:0008006" key="4">
    <source>
        <dbReference type="Google" id="ProtNLM"/>
    </source>
</evidence>
<feature type="compositionally biased region" description="Low complexity" evidence="1">
    <location>
        <begin position="574"/>
        <end position="584"/>
    </location>
</feature>
<dbReference type="EMBL" id="JANBPK010000708">
    <property type="protein sequence ID" value="KAJ2934918.1"/>
    <property type="molecule type" value="Genomic_DNA"/>
</dbReference>
<feature type="compositionally biased region" description="Acidic residues" evidence="1">
    <location>
        <begin position="310"/>
        <end position="324"/>
    </location>
</feature>
<feature type="compositionally biased region" description="Polar residues" evidence="1">
    <location>
        <begin position="476"/>
        <end position="486"/>
    </location>
</feature>
<evidence type="ECO:0000313" key="3">
    <source>
        <dbReference type="Proteomes" id="UP001140091"/>
    </source>
</evidence>
<organism evidence="2 3">
    <name type="scientific">Candolleomyces eurysporus</name>
    <dbReference type="NCBI Taxonomy" id="2828524"/>
    <lineage>
        <taxon>Eukaryota</taxon>
        <taxon>Fungi</taxon>
        <taxon>Dikarya</taxon>
        <taxon>Basidiomycota</taxon>
        <taxon>Agaricomycotina</taxon>
        <taxon>Agaricomycetes</taxon>
        <taxon>Agaricomycetidae</taxon>
        <taxon>Agaricales</taxon>
        <taxon>Agaricineae</taxon>
        <taxon>Psathyrellaceae</taxon>
        <taxon>Candolleomyces</taxon>
    </lineage>
</organism>
<dbReference type="AlphaFoldDB" id="A0A9W8JJL8"/>
<name>A0A9W8JJL8_9AGAR</name>
<feature type="compositionally biased region" description="Basic and acidic residues" evidence="1">
    <location>
        <begin position="174"/>
        <end position="195"/>
    </location>
</feature>
<feature type="compositionally biased region" description="Basic residues" evidence="1">
    <location>
        <begin position="662"/>
        <end position="672"/>
    </location>
</feature>
<feature type="compositionally biased region" description="Polar residues" evidence="1">
    <location>
        <begin position="523"/>
        <end position="540"/>
    </location>
</feature>
<sequence>MANEGEKAFRSLIETITKDDPQTKLSPEAITRLTEKLGEIVGYDAGKDFTPVRNERGELLNEEGLPIIDITEPLQSSQADDSVFFDPQPLVSLDKVSDAVRERLRLQRNRILDALEQEEHQEEQKQRHTEKEQLSEAVRQQKEAAANEKERLQRAKEMQKKMGKALLLNMAESKQQEEKAKEEQRIRDEQEEARRRSASPFKKKNVTFSDSPQLFSPVKEDQAWGDVSPGRIQPMKRPNLLSEKVADNQTMKMNVVERRPAGIANLLKPPEPQKDSDDESETDVEENSFISLANLRRHSPPPPSPPSSDNEQESDNELEEEVDFDQATLQRQVELEYHRKRGTIGQDAASLIQSTSDAGTEHNTEDTLGISKGDSLKPAISHYRANRLVSAYGATNPSQAASDFIVPAASARTMQNAIRRGKLDSDGSLVGGEDDSASEAEDDAMREVLELLKKGEIYNIGPNGDPIYVLPKEDASTSTANPTETVTALGLREDPNKLPPLPTKVPASKFKLSRLAAGRPSQVAETPSESSTPITHQGRSSPKGASPLTSPAPINATLEPVTIDSPSFAPPPSAASGSAATSPPVFSMIVESPSFPRPTGKPQPLSQLPLPAPAPVVERRSTRPERPPTVLATTVRESRPPQKAGTPADSNPRNTTPESPKKVSKFKRERMQ</sequence>
<proteinExistence type="predicted"/>
<dbReference type="OrthoDB" id="21413at2759"/>
<comment type="caution">
    <text evidence="2">The sequence shown here is derived from an EMBL/GenBank/DDBJ whole genome shotgun (WGS) entry which is preliminary data.</text>
</comment>
<feature type="compositionally biased region" description="Basic and acidic residues" evidence="1">
    <location>
        <begin position="617"/>
        <end position="626"/>
    </location>
</feature>
<evidence type="ECO:0000256" key="1">
    <source>
        <dbReference type="SAM" id="MobiDB-lite"/>
    </source>
</evidence>
<feature type="region of interest" description="Disordered" evidence="1">
    <location>
        <begin position="471"/>
        <end position="672"/>
    </location>
</feature>
<accession>A0A9W8JJL8</accession>
<protein>
    <recommendedName>
        <fullName evidence="4">DUF3835 domain-containing protein</fullName>
    </recommendedName>
</protein>
<dbReference type="Proteomes" id="UP001140091">
    <property type="component" value="Unassembled WGS sequence"/>
</dbReference>
<feature type="compositionally biased region" description="Polar residues" evidence="1">
    <location>
        <begin position="648"/>
        <end position="658"/>
    </location>
</feature>